<dbReference type="Pfam" id="PF20253">
    <property type="entry name" value="DUF6604"/>
    <property type="match status" value="1"/>
</dbReference>
<dbReference type="PANTHER" id="PTHR38795">
    <property type="entry name" value="DUF6604 DOMAIN-CONTAINING PROTEIN"/>
    <property type="match status" value="1"/>
</dbReference>
<reference evidence="3 4" key="1">
    <citation type="submission" date="2023-08" db="EMBL/GenBank/DDBJ databases">
        <authorList>
            <person name="Palmer J.M."/>
        </authorList>
    </citation>
    <scope>NUCLEOTIDE SEQUENCE [LARGE SCALE GENOMIC DNA]</scope>
    <source>
        <strain evidence="3 4">TWF481</strain>
    </source>
</reference>
<dbReference type="EMBL" id="JAVHJL010000002">
    <property type="protein sequence ID" value="KAK6509268.1"/>
    <property type="molecule type" value="Genomic_DNA"/>
</dbReference>
<dbReference type="Proteomes" id="UP001370758">
    <property type="component" value="Unassembled WGS sequence"/>
</dbReference>
<dbReference type="InterPro" id="IPR046539">
    <property type="entry name" value="DUF6604"/>
</dbReference>
<name>A0AAV9WID6_9PEZI</name>
<gene>
    <name evidence="3" type="ORF">TWF481_004027</name>
</gene>
<accession>A0AAV9WID6</accession>
<evidence type="ECO:0000313" key="4">
    <source>
        <dbReference type="Proteomes" id="UP001370758"/>
    </source>
</evidence>
<dbReference type="PANTHER" id="PTHR38795:SF1">
    <property type="entry name" value="DUF6604 DOMAIN-CONTAINING PROTEIN"/>
    <property type="match status" value="1"/>
</dbReference>
<feature type="domain" description="DUF6604" evidence="2">
    <location>
        <begin position="17"/>
        <end position="236"/>
    </location>
</feature>
<evidence type="ECO:0000256" key="1">
    <source>
        <dbReference type="SAM" id="MobiDB-lite"/>
    </source>
</evidence>
<evidence type="ECO:0000259" key="2">
    <source>
        <dbReference type="Pfam" id="PF20253"/>
    </source>
</evidence>
<keyword evidence="4" id="KW-1185">Reference proteome</keyword>
<comment type="caution">
    <text evidence="3">The sequence shown here is derived from an EMBL/GenBank/DDBJ whole genome shotgun (WGS) entry which is preliminary data.</text>
</comment>
<feature type="region of interest" description="Disordered" evidence="1">
    <location>
        <begin position="927"/>
        <end position="950"/>
    </location>
</feature>
<sequence>MPALPEAIFNTYKRYKAGTNRNKDKKQKPVSKPDSNNYTIRDLVTFARTIIDKNLSVPSHLLSILQDVINARSQCAKWYRSQPSADSTIKHETHEHFIRVLEEIHTILKPAEVSILQSAEKPEEPDSSSPPKLKNLFDYLESEEPLSKDFGNATDSSSFFADESTTAKKKKPFDPEEARIEEQLFALFCFFQDVAEFRLFIENIWRDYTLGNSSLASTAITTCAAIEFIRQANEELALQFPDAGEHPRVVFFFTENGYAVEGLDGKGFGQSYLQEFEEEADPETPPLSISLCIKSWLHVLIPRIREDAETPPILSSKNGKMPKPKTHMDEVEYSDALMVDYLFLSLTIPADFHGMGYPILQGFRKATEARILPPWLVISFDIIRTLRQKFWLEGPKQPYDELQAHMESIKKQLSSLVEFSKTWKASELPQLASTADKITQLIDEPLGIISLWTDGDIVQRLKSDWNLKPPEDFETEKFFLIQNDPVLCGLVLSHIQRSVHKLGLDLAALDSVVGLTAQVYNAGLVTGRLKSRWTDMEDLIKIHALENRIFVGGCPDTLEGCSTRYFAMMGFSVQSRAKGGTFLEALKKLGCGEKLPYKMLRDPRYMKYTSVYTEIAVNDFKWFPGKLTTGLTDMVGRQIQRYINLKEESYLNEFEDPDLDETMIEQWKKHHKLSQLQSLEVLYKTLEADQFHLNFDYFSMIETCTKFLCAGDEASKGPIKDYMGEASLVTMAVPGQTSGPCPSLSDIQRENNLSIITKQRRNLTYIDVDVVPGLTSSTDLPNPFEQLLLKTIIDIFPNPSVHIIELNAESKEKDLSGELASQCRDLLAQIDDGVYDDADYSPDLEISRRQAMLWCFLELLEKHQKAGIKRETVIESKRTVLMLATRPELPLEDLEDSLEDVCEEVAIFPKSLEDLKNVADEALSYRQSNAKNSLETEGGAAQETSPERKD</sequence>
<organism evidence="3 4">
    <name type="scientific">Arthrobotrys musiformis</name>
    <dbReference type="NCBI Taxonomy" id="47236"/>
    <lineage>
        <taxon>Eukaryota</taxon>
        <taxon>Fungi</taxon>
        <taxon>Dikarya</taxon>
        <taxon>Ascomycota</taxon>
        <taxon>Pezizomycotina</taxon>
        <taxon>Orbiliomycetes</taxon>
        <taxon>Orbiliales</taxon>
        <taxon>Orbiliaceae</taxon>
        <taxon>Arthrobotrys</taxon>
    </lineage>
</organism>
<evidence type="ECO:0000313" key="3">
    <source>
        <dbReference type="EMBL" id="KAK6509268.1"/>
    </source>
</evidence>
<protein>
    <recommendedName>
        <fullName evidence="2">DUF6604 domain-containing protein</fullName>
    </recommendedName>
</protein>
<dbReference type="AlphaFoldDB" id="A0AAV9WID6"/>
<proteinExistence type="predicted"/>